<gene>
    <name evidence="15" type="ORF">GBAR_LOCUS29061</name>
</gene>
<dbReference type="GO" id="GO:0051537">
    <property type="term" value="F:2 iron, 2 sulfur cluster binding"/>
    <property type="evidence" value="ECO:0007669"/>
    <property type="project" value="UniProtKB-KW"/>
</dbReference>
<keyword evidence="8" id="KW-0479">Metal-binding</keyword>
<dbReference type="SUPFAM" id="SSF50022">
    <property type="entry name" value="ISP domain"/>
    <property type="match status" value="1"/>
</dbReference>
<evidence type="ECO:0000313" key="15">
    <source>
        <dbReference type="EMBL" id="CAI8053142.1"/>
    </source>
</evidence>
<dbReference type="Gene3D" id="2.102.10.10">
    <property type="entry name" value="Rieske [2Fe-2S] iron-sulphur domain"/>
    <property type="match status" value="1"/>
</dbReference>
<accession>A0AA35XJF3</accession>
<reference evidence="15" key="1">
    <citation type="submission" date="2023-03" db="EMBL/GenBank/DDBJ databases">
        <authorList>
            <person name="Steffen K."/>
            <person name="Cardenas P."/>
        </authorList>
    </citation>
    <scope>NUCLEOTIDE SEQUENCE</scope>
</reference>
<comment type="function">
    <text evidence="2">Catalyzes the first step of the osmoprotectant glycine betaine synthesis.</text>
</comment>
<dbReference type="PANTHER" id="PTHR43756:SF5">
    <property type="entry name" value="CHOLINE MONOOXYGENASE, CHLOROPLASTIC"/>
    <property type="match status" value="1"/>
</dbReference>
<evidence type="ECO:0000256" key="5">
    <source>
        <dbReference type="ARBA" id="ARBA00012763"/>
    </source>
</evidence>
<dbReference type="PROSITE" id="PS51296">
    <property type="entry name" value="RIESKE"/>
    <property type="match status" value="1"/>
</dbReference>
<keyword evidence="7" id="KW-0001">2Fe-2S</keyword>
<feature type="compositionally biased region" description="Basic and acidic residues" evidence="13">
    <location>
        <begin position="372"/>
        <end position="391"/>
    </location>
</feature>
<keyword evidence="10" id="KW-0408">Iron</keyword>
<evidence type="ECO:0000256" key="11">
    <source>
        <dbReference type="ARBA" id="ARBA00023014"/>
    </source>
</evidence>
<name>A0AA35XJF3_GEOBA</name>
<evidence type="ECO:0000256" key="1">
    <source>
        <dbReference type="ARBA" id="ARBA00001962"/>
    </source>
</evidence>
<evidence type="ECO:0000256" key="7">
    <source>
        <dbReference type="ARBA" id="ARBA00022714"/>
    </source>
</evidence>
<dbReference type="PANTHER" id="PTHR43756">
    <property type="entry name" value="CHOLINE MONOOXYGENASE, CHLOROPLASTIC"/>
    <property type="match status" value="1"/>
</dbReference>
<dbReference type="Pfam" id="PF00848">
    <property type="entry name" value="Ring_hydroxyl_A"/>
    <property type="match status" value="1"/>
</dbReference>
<feature type="domain" description="Rieske" evidence="14">
    <location>
        <begin position="52"/>
        <end position="159"/>
    </location>
</feature>
<dbReference type="GO" id="GO:0019133">
    <property type="term" value="F:choline monooxygenase activity"/>
    <property type="evidence" value="ECO:0007669"/>
    <property type="project" value="UniProtKB-EC"/>
</dbReference>
<dbReference type="EC" id="1.14.15.7" evidence="5"/>
<dbReference type="EMBL" id="CASHTH010004073">
    <property type="protein sequence ID" value="CAI8053142.1"/>
    <property type="molecule type" value="Genomic_DNA"/>
</dbReference>
<dbReference type="GO" id="GO:0005506">
    <property type="term" value="F:iron ion binding"/>
    <property type="evidence" value="ECO:0007669"/>
    <property type="project" value="InterPro"/>
</dbReference>
<comment type="cofactor">
    <cofactor evidence="1">
        <name>Fe cation</name>
        <dbReference type="ChEBI" id="CHEBI:24875"/>
    </cofactor>
</comment>
<dbReference type="InterPro" id="IPR001663">
    <property type="entry name" value="Rng_hydr_dOase-A"/>
</dbReference>
<dbReference type="Pfam" id="PF00355">
    <property type="entry name" value="Rieske"/>
    <property type="match status" value="1"/>
</dbReference>
<dbReference type="CDD" id="cd03469">
    <property type="entry name" value="Rieske_RO_Alpha_N"/>
    <property type="match status" value="1"/>
</dbReference>
<evidence type="ECO:0000256" key="3">
    <source>
        <dbReference type="ARBA" id="ARBA00004866"/>
    </source>
</evidence>
<dbReference type="Gene3D" id="3.90.380.10">
    <property type="entry name" value="Naphthalene 1,2-dioxygenase Alpha Subunit, Chain A, domain 1"/>
    <property type="match status" value="1"/>
</dbReference>
<evidence type="ECO:0000259" key="14">
    <source>
        <dbReference type="PROSITE" id="PS51296"/>
    </source>
</evidence>
<protein>
    <recommendedName>
        <fullName evidence="6">Choline monooxygenase, chloroplastic</fullName>
        <ecNumber evidence="5">1.14.15.7</ecNumber>
    </recommendedName>
</protein>
<evidence type="ECO:0000256" key="4">
    <source>
        <dbReference type="ARBA" id="ARBA00010848"/>
    </source>
</evidence>
<organism evidence="15 16">
    <name type="scientific">Geodia barretti</name>
    <name type="common">Barrett's horny sponge</name>
    <dbReference type="NCBI Taxonomy" id="519541"/>
    <lineage>
        <taxon>Eukaryota</taxon>
        <taxon>Metazoa</taxon>
        <taxon>Porifera</taxon>
        <taxon>Demospongiae</taxon>
        <taxon>Heteroscleromorpha</taxon>
        <taxon>Tetractinellida</taxon>
        <taxon>Astrophorina</taxon>
        <taxon>Geodiidae</taxon>
        <taxon>Geodia</taxon>
    </lineage>
</organism>
<dbReference type="PRINTS" id="PR00090">
    <property type="entry name" value="RNGDIOXGNASE"/>
</dbReference>
<dbReference type="InterPro" id="IPR036922">
    <property type="entry name" value="Rieske_2Fe-2S_sf"/>
</dbReference>
<evidence type="ECO:0000256" key="13">
    <source>
        <dbReference type="SAM" id="MobiDB-lite"/>
    </source>
</evidence>
<comment type="caution">
    <text evidence="15">The sequence shown here is derived from an EMBL/GenBank/DDBJ whole genome shotgun (WGS) entry which is preliminary data.</text>
</comment>
<sequence>MQNRGITLDESILEAIRETRRSLGQARHLPGFLYTAPEIFDYEVETIFMKEWLCVGRVEEFENEGDYRAMRIAGEPLLVCRDARGALNAFHNVCRHRGVEVATGEGTCKSFRCPYHSWVYDLEGKLLGAPHSKQVEGFDFASCALPRVNLDTWGGYIFEFAAFLQPENTRTSDKYVFDVPCNWKFIPENLMDMYHVGVIHNESFGGHFPVNDFRFNLQKNGYNAAYESFTMAPNGVTLFDTMPWLKGKVTDKFACTTWIRPTMNIFGRHDLIQPWVALPIDHATTQIIIYTQLPDAYFDEPAFEEKNQIYADFIRLVANEDRAMLESLQNGVGSRAFRPGPTVKLERAIHHLLNYYLDKLLSEDDEARARRRQEGDEALRESASRSREPRDGGYTALVSAAE</sequence>
<dbReference type="AlphaFoldDB" id="A0AA35XJF3"/>
<evidence type="ECO:0000256" key="12">
    <source>
        <dbReference type="ARBA" id="ARBA00049097"/>
    </source>
</evidence>
<proteinExistence type="inferred from homology"/>
<dbReference type="InterPro" id="IPR015879">
    <property type="entry name" value="Ring_hydroxy_dOase_asu_C_dom"/>
</dbReference>
<evidence type="ECO:0000256" key="8">
    <source>
        <dbReference type="ARBA" id="ARBA00022723"/>
    </source>
</evidence>
<keyword evidence="11" id="KW-0411">Iron-sulfur</keyword>
<evidence type="ECO:0000256" key="9">
    <source>
        <dbReference type="ARBA" id="ARBA00023002"/>
    </source>
</evidence>
<keyword evidence="16" id="KW-1185">Reference proteome</keyword>
<dbReference type="Proteomes" id="UP001174909">
    <property type="component" value="Unassembled WGS sequence"/>
</dbReference>
<keyword evidence="15" id="KW-0503">Monooxygenase</keyword>
<evidence type="ECO:0000256" key="2">
    <source>
        <dbReference type="ARBA" id="ARBA00002149"/>
    </source>
</evidence>
<dbReference type="CDD" id="cd00680">
    <property type="entry name" value="RHO_alpha_C"/>
    <property type="match status" value="1"/>
</dbReference>
<feature type="region of interest" description="Disordered" evidence="13">
    <location>
        <begin position="367"/>
        <end position="402"/>
    </location>
</feature>
<evidence type="ECO:0000313" key="16">
    <source>
        <dbReference type="Proteomes" id="UP001174909"/>
    </source>
</evidence>
<evidence type="ECO:0000256" key="10">
    <source>
        <dbReference type="ARBA" id="ARBA00023004"/>
    </source>
</evidence>
<evidence type="ECO:0000256" key="6">
    <source>
        <dbReference type="ARBA" id="ARBA00014931"/>
    </source>
</evidence>
<dbReference type="InterPro" id="IPR017941">
    <property type="entry name" value="Rieske_2Fe-2S"/>
</dbReference>
<keyword evidence="9" id="KW-0560">Oxidoreductase</keyword>
<comment type="catalytic activity">
    <reaction evidence="12">
        <text>choline + 2 reduced [2Fe-2S]-[ferredoxin] + O2 + 2 H(+) = betaine aldehyde hydrate + 2 oxidized [2Fe-2S]-[ferredoxin] + H2O</text>
        <dbReference type="Rhea" id="RHEA:17769"/>
        <dbReference type="Rhea" id="RHEA-COMP:10000"/>
        <dbReference type="Rhea" id="RHEA-COMP:10001"/>
        <dbReference type="ChEBI" id="CHEBI:15354"/>
        <dbReference type="ChEBI" id="CHEBI:15377"/>
        <dbReference type="ChEBI" id="CHEBI:15378"/>
        <dbReference type="ChEBI" id="CHEBI:15379"/>
        <dbReference type="ChEBI" id="CHEBI:15870"/>
        <dbReference type="ChEBI" id="CHEBI:33737"/>
        <dbReference type="ChEBI" id="CHEBI:33738"/>
        <dbReference type="EC" id="1.14.15.7"/>
    </reaction>
</comment>
<dbReference type="SUPFAM" id="SSF55961">
    <property type="entry name" value="Bet v1-like"/>
    <property type="match status" value="1"/>
</dbReference>
<comment type="similarity">
    <text evidence="4">Belongs to the choline monooxygenase family.</text>
</comment>
<comment type="pathway">
    <text evidence="3">Amine and polyamine biosynthesis; betaine biosynthesis via choline pathway; betaine aldehyde from choline (monooxygenase route): step 1/1.</text>
</comment>